<evidence type="ECO:0000313" key="2">
    <source>
        <dbReference type="EMBL" id="CAE7790808.1"/>
    </source>
</evidence>
<evidence type="ECO:0000313" key="3">
    <source>
        <dbReference type="Proteomes" id="UP000601435"/>
    </source>
</evidence>
<accession>A0A812YPJ0</accession>
<keyword evidence="3" id="KW-1185">Reference proteome</keyword>
<feature type="non-terminal residue" evidence="2">
    <location>
        <position position="1"/>
    </location>
</feature>
<dbReference type="EMBL" id="CAJNJA010043134">
    <property type="protein sequence ID" value="CAE7790808.1"/>
    <property type="molecule type" value="Genomic_DNA"/>
</dbReference>
<organism evidence="2 3">
    <name type="scientific">Symbiodinium necroappetens</name>
    <dbReference type="NCBI Taxonomy" id="1628268"/>
    <lineage>
        <taxon>Eukaryota</taxon>
        <taxon>Sar</taxon>
        <taxon>Alveolata</taxon>
        <taxon>Dinophyceae</taxon>
        <taxon>Suessiales</taxon>
        <taxon>Symbiodiniaceae</taxon>
        <taxon>Symbiodinium</taxon>
    </lineage>
</organism>
<feature type="region of interest" description="Disordered" evidence="1">
    <location>
        <begin position="98"/>
        <end position="124"/>
    </location>
</feature>
<reference evidence="2" key="1">
    <citation type="submission" date="2021-02" db="EMBL/GenBank/DDBJ databases">
        <authorList>
            <person name="Dougan E. K."/>
            <person name="Rhodes N."/>
            <person name="Thang M."/>
            <person name="Chan C."/>
        </authorList>
    </citation>
    <scope>NUCLEOTIDE SEQUENCE</scope>
</reference>
<dbReference type="AlphaFoldDB" id="A0A812YPJ0"/>
<comment type="caution">
    <text evidence="2">The sequence shown here is derived from an EMBL/GenBank/DDBJ whole genome shotgun (WGS) entry which is preliminary data.</text>
</comment>
<sequence length="221" mass="23677">MLSAFLSDSGSCQLVGCVNHNGARCKIPWNGTGSDTRATVTFTVAPSACVYIVQQPASASNRFGNKAEPLIITSEVALIPTTTTVTDASTSSLTTISASTATSTPNVTTSSVPASTTGTVPETTTTTTPWKTKCPCADWCMWVPPYSMKWVPFCTGCPRCWGCPPWCRHQLLEVRSENMDADGRPWAMPKPEQPTKTWSSPCAQRCCSVPFAPAAPAKYLR</sequence>
<name>A0A812YPJ0_9DINO</name>
<proteinExistence type="predicted"/>
<protein>
    <submittedName>
        <fullName evidence="2">Uncharacterized protein</fullName>
    </submittedName>
</protein>
<dbReference type="OrthoDB" id="10473839at2759"/>
<dbReference type="Proteomes" id="UP000601435">
    <property type="component" value="Unassembled WGS sequence"/>
</dbReference>
<evidence type="ECO:0000256" key="1">
    <source>
        <dbReference type="SAM" id="MobiDB-lite"/>
    </source>
</evidence>
<gene>
    <name evidence="2" type="ORF">SNEC2469_LOCUS23234</name>
</gene>